<dbReference type="EMBL" id="SRLO01000024">
    <property type="protein sequence ID" value="TNN84748.1"/>
    <property type="molecule type" value="Genomic_DNA"/>
</dbReference>
<evidence type="ECO:0000313" key="1">
    <source>
        <dbReference type="EMBL" id="TNN84748.1"/>
    </source>
</evidence>
<comment type="caution">
    <text evidence="1">The sequence shown here is derived from an EMBL/GenBank/DDBJ whole genome shotgun (WGS) entry which is preliminary data.</text>
</comment>
<proteinExistence type="predicted"/>
<protein>
    <submittedName>
        <fullName evidence="1">Uncharacterized protein</fullName>
    </submittedName>
</protein>
<dbReference type="Proteomes" id="UP000314294">
    <property type="component" value="Unassembled WGS sequence"/>
</dbReference>
<sequence>MGLESSGSQTACHSGSKELRQDMFPKTQVITARGFAFAMSRAVGEATESPVRTRGEIRQEPLCARLSVGSHCERRASKQTGLGSQAAGRRGAPVCLECGSRFRGRAASLTCHAN</sequence>
<dbReference type="AlphaFoldDB" id="A0A4Z2J4Y3"/>
<evidence type="ECO:0000313" key="2">
    <source>
        <dbReference type="Proteomes" id="UP000314294"/>
    </source>
</evidence>
<reference evidence="1 2" key="1">
    <citation type="submission" date="2019-03" db="EMBL/GenBank/DDBJ databases">
        <title>First draft genome of Liparis tanakae, snailfish: a comprehensive survey of snailfish specific genes.</title>
        <authorList>
            <person name="Kim W."/>
            <person name="Song I."/>
            <person name="Jeong J.-H."/>
            <person name="Kim D."/>
            <person name="Kim S."/>
            <person name="Ryu S."/>
            <person name="Song J.Y."/>
            <person name="Lee S.K."/>
        </authorList>
    </citation>
    <scope>NUCLEOTIDE SEQUENCE [LARGE SCALE GENOMIC DNA]</scope>
    <source>
        <tissue evidence="1">Muscle</tissue>
    </source>
</reference>
<accession>A0A4Z2J4Y3</accession>
<gene>
    <name evidence="1" type="ORF">EYF80_004793</name>
</gene>
<name>A0A4Z2J4Y3_9TELE</name>
<organism evidence="1 2">
    <name type="scientific">Liparis tanakae</name>
    <name type="common">Tanaka's snailfish</name>
    <dbReference type="NCBI Taxonomy" id="230148"/>
    <lineage>
        <taxon>Eukaryota</taxon>
        <taxon>Metazoa</taxon>
        <taxon>Chordata</taxon>
        <taxon>Craniata</taxon>
        <taxon>Vertebrata</taxon>
        <taxon>Euteleostomi</taxon>
        <taxon>Actinopterygii</taxon>
        <taxon>Neopterygii</taxon>
        <taxon>Teleostei</taxon>
        <taxon>Neoteleostei</taxon>
        <taxon>Acanthomorphata</taxon>
        <taxon>Eupercaria</taxon>
        <taxon>Perciformes</taxon>
        <taxon>Cottioidei</taxon>
        <taxon>Cottales</taxon>
        <taxon>Liparidae</taxon>
        <taxon>Liparis</taxon>
    </lineage>
</organism>
<keyword evidence="2" id="KW-1185">Reference proteome</keyword>